<gene>
    <name evidence="3" type="ORF">O0I10_009492</name>
</gene>
<evidence type="ECO:0000259" key="2">
    <source>
        <dbReference type="PROSITE" id="PS50280"/>
    </source>
</evidence>
<name>A0AAD7XVW9_9FUNG</name>
<dbReference type="GeneID" id="83216898"/>
<feature type="region of interest" description="Disordered" evidence="1">
    <location>
        <begin position="1"/>
        <end position="61"/>
    </location>
</feature>
<dbReference type="Gene3D" id="6.10.140.2220">
    <property type="match status" value="1"/>
</dbReference>
<dbReference type="InterPro" id="IPR046341">
    <property type="entry name" value="SET_dom_sf"/>
</dbReference>
<proteinExistence type="predicted"/>
<dbReference type="Proteomes" id="UP001234581">
    <property type="component" value="Unassembled WGS sequence"/>
</dbReference>
<dbReference type="EMBL" id="JARTCD010000056">
    <property type="protein sequence ID" value="KAJ8654771.1"/>
    <property type="molecule type" value="Genomic_DNA"/>
</dbReference>
<accession>A0AAD7XVW9</accession>
<dbReference type="SUPFAM" id="SSF144232">
    <property type="entry name" value="HIT/MYND zinc finger-like"/>
    <property type="match status" value="1"/>
</dbReference>
<evidence type="ECO:0000313" key="4">
    <source>
        <dbReference type="Proteomes" id="UP001234581"/>
    </source>
</evidence>
<dbReference type="Gene3D" id="2.170.270.10">
    <property type="entry name" value="SET domain"/>
    <property type="match status" value="1"/>
</dbReference>
<feature type="domain" description="SET" evidence="2">
    <location>
        <begin position="73"/>
        <end position="325"/>
    </location>
</feature>
<dbReference type="SUPFAM" id="SSF82199">
    <property type="entry name" value="SET domain"/>
    <property type="match status" value="1"/>
</dbReference>
<feature type="compositionally biased region" description="Basic and acidic residues" evidence="1">
    <location>
        <begin position="12"/>
        <end position="23"/>
    </location>
</feature>
<protein>
    <recommendedName>
        <fullName evidence="2">SET domain-containing protein</fullName>
    </recommendedName>
</protein>
<evidence type="ECO:0000313" key="3">
    <source>
        <dbReference type="EMBL" id="KAJ8654771.1"/>
    </source>
</evidence>
<feature type="compositionally biased region" description="Basic residues" evidence="1">
    <location>
        <begin position="46"/>
        <end position="55"/>
    </location>
</feature>
<evidence type="ECO:0000256" key="1">
    <source>
        <dbReference type="SAM" id="MobiDB-lite"/>
    </source>
</evidence>
<dbReference type="RefSeq" id="XP_058339685.1">
    <property type="nucleotide sequence ID" value="XM_058489483.1"/>
</dbReference>
<sequence length="581" mass="65665">MPSSITQIDDYPASKEQCREISKHLPNNNDANPDTTTATGDNTTSVKKKKKKKPSRGTPAEVNPYYKQAMQSFPVMLRNTKTKGRHAAAAEELTEGTTVCLEQATAYVVRSEFADQHCHVCLDVLTTKLMCQDCRKAFYCSEACLGRDDTHTLVCSTLRQIDSIGHATSVEPDLLRLVTLLLARRQRDVENNDAFQQRPSNEIERPTPFWCTNDLISHREQADKAFIRVVAEASERLMSEWEESMRIPVDDFVTLACRINSNAHGLGDSQGRNTDVAFGLFPLGAMFFNHACNPNCAFVGLRNGQLAFRTIRPVSREEELTVSYIDLYAPRDERRQVLLGSKHFWCKCKRCTSPIEASTDRYLTGVVCEACHEDVYVIPPSTMDNIQAGDLPVKISENAEYKCAKCSNKTAARSLQTTFEQAQKIYMEGMISLRKHRDYRRAQSKLQSLAKVSSYEACNLHPQNALRLNASIPLMNCLRHNDDIAGAIDVNRFIVETMEKYAKQYLPRNTAEISDFYQNLGELCKTMAEKYNALGRRPLEKRYRNEAKSAFDHAIQVRSVVFGSCHPKTKFVMEQAASVFV</sequence>
<dbReference type="Gene3D" id="1.10.220.160">
    <property type="match status" value="1"/>
</dbReference>
<comment type="caution">
    <text evidence="3">The sequence shown here is derived from an EMBL/GenBank/DDBJ whole genome shotgun (WGS) entry which is preliminary data.</text>
</comment>
<dbReference type="InterPro" id="IPR001214">
    <property type="entry name" value="SET_dom"/>
</dbReference>
<dbReference type="PROSITE" id="PS50280">
    <property type="entry name" value="SET"/>
    <property type="match status" value="1"/>
</dbReference>
<dbReference type="AlphaFoldDB" id="A0AAD7XVW9"/>
<dbReference type="PANTHER" id="PTHR12197">
    <property type="entry name" value="HISTONE-LYSINE N-METHYLTRANSFERASE SMYD"/>
    <property type="match status" value="1"/>
</dbReference>
<dbReference type="InterPro" id="IPR050869">
    <property type="entry name" value="H3K4_H4K5_MeTrfase"/>
</dbReference>
<keyword evidence="4" id="KW-1185">Reference proteome</keyword>
<organism evidence="3 4">
    <name type="scientific">Lichtheimia ornata</name>
    <dbReference type="NCBI Taxonomy" id="688661"/>
    <lineage>
        <taxon>Eukaryota</taxon>
        <taxon>Fungi</taxon>
        <taxon>Fungi incertae sedis</taxon>
        <taxon>Mucoromycota</taxon>
        <taxon>Mucoromycotina</taxon>
        <taxon>Mucoromycetes</taxon>
        <taxon>Mucorales</taxon>
        <taxon>Lichtheimiaceae</taxon>
        <taxon>Lichtheimia</taxon>
    </lineage>
</organism>
<feature type="compositionally biased region" description="Low complexity" evidence="1">
    <location>
        <begin position="26"/>
        <end position="44"/>
    </location>
</feature>
<dbReference type="Pfam" id="PF00856">
    <property type="entry name" value="SET"/>
    <property type="match status" value="1"/>
</dbReference>
<dbReference type="PANTHER" id="PTHR12197:SF282">
    <property type="entry name" value="SET DOMAIN-CONTAINING PROTEIN"/>
    <property type="match status" value="1"/>
</dbReference>
<dbReference type="CDD" id="cd20071">
    <property type="entry name" value="SET_SMYD"/>
    <property type="match status" value="1"/>
</dbReference>
<reference evidence="3 4" key="1">
    <citation type="submission" date="2023-03" db="EMBL/GenBank/DDBJ databases">
        <title>Genome sequence of Lichtheimia ornata CBS 291.66.</title>
        <authorList>
            <person name="Mohabir J.T."/>
            <person name="Shea T.P."/>
            <person name="Kurbessoian T."/>
            <person name="Berby B."/>
            <person name="Fontaine J."/>
            <person name="Livny J."/>
            <person name="Gnirke A."/>
            <person name="Stajich J.E."/>
            <person name="Cuomo C.A."/>
        </authorList>
    </citation>
    <scope>NUCLEOTIDE SEQUENCE [LARGE SCALE GENOMIC DNA]</scope>
    <source>
        <strain evidence="3">CBS 291.66</strain>
    </source>
</reference>